<evidence type="ECO:0000313" key="2">
    <source>
        <dbReference type="EMBL" id="PIU03916.1"/>
    </source>
</evidence>
<keyword evidence="1" id="KW-1133">Transmembrane helix</keyword>
<organism evidence="2 3">
    <name type="scientific">Candidatus Shapirobacteria bacterium CG08_land_8_20_14_0_20_39_18</name>
    <dbReference type="NCBI Taxonomy" id="1974883"/>
    <lineage>
        <taxon>Bacteria</taxon>
        <taxon>Candidatus Shapironibacteriota</taxon>
    </lineage>
</organism>
<keyword evidence="1" id="KW-0812">Transmembrane</keyword>
<evidence type="ECO:0000256" key="1">
    <source>
        <dbReference type="SAM" id="Phobius"/>
    </source>
</evidence>
<evidence type="ECO:0000313" key="3">
    <source>
        <dbReference type="Proteomes" id="UP000228996"/>
    </source>
</evidence>
<sequence>MVNLIFFVLPLILFSFFTPAGFAVGLIWCLCWSIWALATKHFNNKAIVLLISAFWFLLSGLFFLMIALGAAGKEI</sequence>
<keyword evidence="1" id="KW-0472">Membrane</keyword>
<feature type="transmembrane region" description="Helical" evidence="1">
    <location>
        <begin position="47"/>
        <end position="71"/>
    </location>
</feature>
<comment type="caution">
    <text evidence="2">The sequence shown here is derived from an EMBL/GenBank/DDBJ whole genome shotgun (WGS) entry which is preliminary data.</text>
</comment>
<gene>
    <name evidence="2" type="ORF">COT44_00660</name>
</gene>
<dbReference type="Proteomes" id="UP000228996">
    <property type="component" value="Unassembled WGS sequence"/>
</dbReference>
<dbReference type="AlphaFoldDB" id="A0A2M6XE42"/>
<name>A0A2M6XE42_9BACT</name>
<accession>A0A2M6XE42</accession>
<dbReference type="EMBL" id="PEYO01000003">
    <property type="protein sequence ID" value="PIU03916.1"/>
    <property type="molecule type" value="Genomic_DNA"/>
</dbReference>
<protein>
    <submittedName>
        <fullName evidence="2">Uncharacterized protein</fullName>
    </submittedName>
</protein>
<reference evidence="3" key="1">
    <citation type="submission" date="2017-09" db="EMBL/GenBank/DDBJ databases">
        <title>Depth-based differentiation of microbial function through sediment-hosted aquifers and enrichment of novel symbionts in the deep terrestrial subsurface.</title>
        <authorList>
            <person name="Probst A.J."/>
            <person name="Ladd B."/>
            <person name="Jarett J.K."/>
            <person name="Geller-Mcgrath D.E."/>
            <person name="Sieber C.M.K."/>
            <person name="Emerson J.B."/>
            <person name="Anantharaman K."/>
            <person name="Thomas B.C."/>
            <person name="Malmstrom R."/>
            <person name="Stieglmeier M."/>
            <person name="Klingl A."/>
            <person name="Woyke T."/>
            <person name="Ryan C.M."/>
            <person name="Banfield J.F."/>
        </authorList>
    </citation>
    <scope>NUCLEOTIDE SEQUENCE [LARGE SCALE GENOMIC DNA]</scope>
</reference>
<proteinExistence type="predicted"/>
<feature type="transmembrane region" description="Helical" evidence="1">
    <location>
        <begin position="6"/>
        <end position="35"/>
    </location>
</feature>